<dbReference type="OrthoDB" id="411785at2759"/>
<evidence type="ECO:0000313" key="5">
    <source>
        <dbReference type="EMBL" id="GAX28736.1"/>
    </source>
</evidence>
<dbReference type="InterPro" id="IPR029063">
    <property type="entry name" value="SAM-dependent_MTases_sf"/>
</dbReference>
<sequence length="253" mass="28521">MSLRGRYVIDRIKRAVDGILSLPVPPYHNPAYWEGVYHKSNPSDTFEWGSVNYDDLREYNFVKTAYPPWGIASSGKEEKGDIHETLGLSRLPSTKGPLMMLGCGTSELGTQFVHAGFQPVVQVDVSSRLIEMKTQQSKVEGMSYIQDDATILSAFEDETVRAVVDKGLLDALFCASATQQCQSAMAAIQRVLQPNARFLLFSFSQPEFFLPVLAMPGWKDVEIRNVNEQILLYLFRKNGVQNYSRSSVVKRRR</sequence>
<dbReference type="PANTHER" id="PTHR12176:SF80">
    <property type="entry name" value="EEF1A LYSINE METHYLTRANSFERASE 4"/>
    <property type="match status" value="1"/>
</dbReference>
<accession>A0A1Z5KR02</accession>
<name>A0A1Z5KR02_FISSO</name>
<protein>
    <recommendedName>
        <fullName evidence="4">Methyltransferase type 11 domain-containing protein</fullName>
    </recommendedName>
</protein>
<evidence type="ECO:0000256" key="1">
    <source>
        <dbReference type="ARBA" id="ARBA00008361"/>
    </source>
</evidence>
<keyword evidence="3" id="KW-0808">Transferase</keyword>
<dbReference type="Pfam" id="PF08241">
    <property type="entry name" value="Methyltransf_11"/>
    <property type="match status" value="1"/>
</dbReference>
<reference evidence="5 6" key="1">
    <citation type="journal article" date="2015" name="Plant Cell">
        <title>Oil accumulation by the oleaginous diatom Fistulifera solaris as revealed by the genome and transcriptome.</title>
        <authorList>
            <person name="Tanaka T."/>
            <person name="Maeda Y."/>
            <person name="Veluchamy A."/>
            <person name="Tanaka M."/>
            <person name="Abida H."/>
            <person name="Marechal E."/>
            <person name="Bowler C."/>
            <person name="Muto M."/>
            <person name="Sunaga Y."/>
            <person name="Tanaka M."/>
            <person name="Yoshino T."/>
            <person name="Taniguchi T."/>
            <person name="Fukuda Y."/>
            <person name="Nemoto M."/>
            <person name="Matsumoto M."/>
            <person name="Wong P.S."/>
            <person name="Aburatani S."/>
            <person name="Fujibuchi W."/>
        </authorList>
    </citation>
    <scope>NUCLEOTIDE SEQUENCE [LARGE SCALE GENOMIC DNA]</scope>
    <source>
        <strain evidence="5 6">JPCC DA0580</strain>
    </source>
</reference>
<feature type="domain" description="Methyltransferase type 11" evidence="4">
    <location>
        <begin position="101"/>
        <end position="199"/>
    </location>
</feature>
<organism evidence="5 6">
    <name type="scientific">Fistulifera solaris</name>
    <name type="common">Oleaginous diatom</name>
    <dbReference type="NCBI Taxonomy" id="1519565"/>
    <lineage>
        <taxon>Eukaryota</taxon>
        <taxon>Sar</taxon>
        <taxon>Stramenopiles</taxon>
        <taxon>Ochrophyta</taxon>
        <taxon>Bacillariophyta</taxon>
        <taxon>Bacillariophyceae</taxon>
        <taxon>Bacillariophycidae</taxon>
        <taxon>Naviculales</taxon>
        <taxon>Naviculaceae</taxon>
        <taxon>Fistulifera</taxon>
    </lineage>
</organism>
<dbReference type="Gene3D" id="3.40.50.150">
    <property type="entry name" value="Vaccinia Virus protein VP39"/>
    <property type="match status" value="1"/>
</dbReference>
<evidence type="ECO:0000259" key="4">
    <source>
        <dbReference type="Pfam" id="PF08241"/>
    </source>
</evidence>
<dbReference type="SUPFAM" id="SSF53335">
    <property type="entry name" value="S-adenosyl-L-methionine-dependent methyltransferases"/>
    <property type="match status" value="1"/>
</dbReference>
<dbReference type="PANTHER" id="PTHR12176">
    <property type="entry name" value="SAM-DEPENDENT METHYLTRANSFERASE SUPERFAMILY PROTEIN"/>
    <property type="match status" value="1"/>
</dbReference>
<dbReference type="Proteomes" id="UP000198406">
    <property type="component" value="Unassembled WGS sequence"/>
</dbReference>
<evidence type="ECO:0000313" key="6">
    <source>
        <dbReference type="Proteomes" id="UP000198406"/>
    </source>
</evidence>
<comment type="caution">
    <text evidence="5">The sequence shown here is derived from an EMBL/GenBank/DDBJ whole genome shotgun (WGS) entry which is preliminary data.</text>
</comment>
<dbReference type="InterPro" id="IPR013216">
    <property type="entry name" value="Methyltransf_11"/>
</dbReference>
<gene>
    <name evidence="5" type="ORF">FisN_25Lh210</name>
</gene>
<dbReference type="InterPro" id="IPR051419">
    <property type="entry name" value="Lys/N-term_MeTrsfase_sf"/>
</dbReference>
<dbReference type="GO" id="GO:0032259">
    <property type="term" value="P:methylation"/>
    <property type="evidence" value="ECO:0007669"/>
    <property type="project" value="UniProtKB-KW"/>
</dbReference>
<dbReference type="InParanoid" id="A0A1Z5KR02"/>
<keyword evidence="2" id="KW-0489">Methyltransferase</keyword>
<evidence type="ECO:0000256" key="3">
    <source>
        <dbReference type="ARBA" id="ARBA00022679"/>
    </source>
</evidence>
<keyword evidence="6" id="KW-1185">Reference proteome</keyword>
<dbReference type="AlphaFoldDB" id="A0A1Z5KR02"/>
<evidence type="ECO:0000256" key="2">
    <source>
        <dbReference type="ARBA" id="ARBA00022603"/>
    </source>
</evidence>
<proteinExistence type="inferred from homology"/>
<comment type="similarity">
    <text evidence="1">Belongs to the methyltransferase superfamily.</text>
</comment>
<dbReference type="GO" id="GO:0008757">
    <property type="term" value="F:S-adenosylmethionine-dependent methyltransferase activity"/>
    <property type="evidence" value="ECO:0007669"/>
    <property type="project" value="InterPro"/>
</dbReference>
<dbReference type="EMBL" id="BDSP01000279">
    <property type="protein sequence ID" value="GAX28736.1"/>
    <property type="molecule type" value="Genomic_DNA"/>
</dbReference>